<dbReference type="Pfam" id="PF25990">
    <property type="entry name" value="Beta-barrel_YknX"/>
    <property type="match status" value="1"/>
</dbReference>
<dbReference type="Pfam" id="PF25876">
    <property type="entry name" value="HH_MFP_RND"/>
    <property type="match status" value="1"/>
</dbReference>
<dbReference type="InterPro" id="IPR058636">
    <property type="entry name" value="Beta-barrel_YknX"/>
</dbReference>
<protein>
    <submittedName>
        <fullName evidence="9">Uncharacterized protein</fullName>
    </submittedName>
</protein>
<organism evidence="9 10">
    <name type="scientific">Arenimonas oryziterrae DSM 21050 = YC6267</name>
    <dbReference type="NCBI Taxonomy" id="1121015"/>
    <lineage>
        <taxon>Bacteria</taxon>
        <taxon>Pseudomonadati</taxon>
        <taxon>Pseudomonadota</taxon>
        <taxon>Gammaproteobacteria</taxon>
        <taxon>Lysobacterales</taxon>
        <taxon>Lysobacteraceae</taxon>
        <taxon>Arenimonas</taxon>
    </lineage>
</organism>
<dbReference type="AlphaFoldDB" id="A0A091AXL9"/>
<name>A0A091AXL9_9GAMM</name>
<evidence type="ECO:0000259" key="7">
    <source>
        <dbReference type="Pfam" id="PF25917"/>
    </source>
</evidence>
<dbReference type="PANTHER" id="PTHR30469">
    <property type="entry name" value="MULTIDRUG RESISTANCE PROTEIN MDTA"/>
    <property type="match status" value="1"/>
</dbReference>
<comment type="similarity">
    <text evidence="1">Belongs to the membrane fusion protein (MFP) (TC 8.A.1) family.</text>
</comment>
<dbReference type="Pfam" id="PF25917">
    <property type="entry name" value="BSH_RND"/>
    <property type="match status" value="1"/>
</dbReference>
<proteinExistence type="inferred from homology"/>
<keyword evidence="5" id="KW-1133">Transmembrane helix</keyword>
<dbReference type="NCBIfam" id="TIGR01730">
    <property type="entry name" value="RND_mfp"/>
    <property type="match status" value="1"/>
</dbReference>
<dbReference type="STRING" id="1121015.GCA_000420545_00613"/>
<dbReference type="RefSeq" id="WP_022968268.1">
    <property type="nucleotide sequence ID" value="NZ_ATVD01000001.1"/>
</dbReference>
<gene>
    <name evidence="9" type="ORF">N789_08990</name>
</gene>
<dbReference type="Gene3D" id="2.40.50.100">
    <property type="match status" value="1"/>
</dbReference>
<dbReference type="InterPro" id="IPR058624">
    <property type="entry name" value="MdtA-like_HH"/>
</dbReference>
<evidence type="ECO:0000313" key="9">
    <source>
        <dbReference type="EMBL" id="KFN43399.1"/>
    </source>
</evidence>
<evidence type="ECO:0000259" key="6">
    <source>
        <dbReference type="Pfam" id="PF25876"/>
    </source>
</evidence>
<dbReference type="GO" id="GO:0042597">
    <property type="term" value="C:periplasmic space"/>
    <property type="evidence" value="ECO:0007669"/>
    <property type="project" value="InterPro"/>
</dbReference>
<accession>A0A091AXL9</accession>
<dbReference type="InterPro" id="IPR012899">
    <property type="entry name" value="LTXXQ"/>
</dbReference>
<keyword evidence="10" id="KW-1185">Reference proteome</keyword>
<evidence type="ECO:0000256" key="3">
    <source>
        <dbReference type="SAM" id="Coils"/>
    </source>
</evidence>
<feature type="coiled-coil region" evidence="3">
    <location>
        <begin position="109"/>
        <end position="143"/>
    </location>
</feature>
<dbReference type="GO" id="GO:0015562">
    <property type="term" value="F:efflux transmembrane transporter activity"/>
    <property type="evidence" value="ECO:0007669"/>
    <property type="project" value="TreeGrafter"/>
</dbReference>
<dbReference type="GO" id="GO:1990281">
    <property type="term" value="C:efflux pump complex"/>
    <property type="evidence" value="ECO:0007669"/>
    <property type="project" value="TreeGrafter"/>
</dbReference>
<feature type="domain" description="Multidrug resistance protein MdtA-like barrel-sandwich hybrid" evidence="7">
    <location>
        <begin position="69"/>
        <end position="221"/>
    </location>
</feature>
<evidence type="ECO:0000256" key="2">
    <source>
        <dbReference type="ARBA" id="ARBA00023054"/>
    </source>
</evidence>
<feature type="transmembrane region" description="Helical" evidence="5">
    <location>
        <begin position="15"/>
        <end position="34"/>
    </location>
</feature>
<dbReference type="Gene3D" id="2.40.30.170">
    <property type="match status" value="1"/>
</dbReference>
<evidence type="ECO:0000313" key="10">
    <source>
        <dbReference type="Proteomes" id="UP000029385"/>
    </source>
</evidence>
<dbReference type="Gene3D" id="2.40.420.20">
    <property type="match status" value="1"/>
</dbReference>
<keyword evidence="2 3" id="KW-0175">Coiled coil</keyword>
<evidence type="ECO:0000256" key="5">
    <source>
        <dbReference type="SAM" id="Phobius"/>
    </source>
</evidence>
<dbReference type="Proteomes" id="UP000029385">
    <property type="component" value="Unassembled WGS sequence"/>
</dbReference>
<evidence type="ECO:0000256" key="1">
    <source>
        <dbReference type="ARBA" id="ARBA00009477"/>
    </source>
</evidence>
<sequence>MSSQARKSASTPRRWLWPLIILVAILVLGGWFFGRSKGDDGLGYRTAAVERGEIRTAISATGTLSATATVDVGTQVSGILQSVEVDYNDAVKKDQVIARIDPSTFQARLDQAAASLASARASLNEAQASARNAEADYARKADLAKRQLVSRTDADAALAARDQARARIVSANAQVQQQVANVDSARLDLEKTVIRSPVDGVILQRAVEPGQTVAASLQTPVLFKIAGDLSQMEIVLAIDEADIGQVKDGLPVKFTVDAFPDRNFRGEVKQVRLAATNTSNVITYPVVVKVENNDQTLLPGMTANAEIEISNRQNVLSVANAALRFKPADATDEPTAGAAGQARSGAMISESLVKVADGLKLDATQRAAFDEAVAAMRQRAEAMRSAMAAASANGQASRTFGGPPGGQRPGGGNGNSGDASRRMGERMKQAFAPFRATLTAEQQARWDAELLTLATAKRAPVYKLVDGKPEKVTVRIGSSDGTRTEIMGEGLVEGDLVIIGNARPTATP</sequence>
<reference evidence="9 10" key="1">
    <citation type="submission" date="2013-09" db="EMBL/GenBank/DDBJ databases">
        <title>Genome sequencing of Arenimonas oryziterrae.</title>
        <authorList>
            <person name="Chen F."/>
            <person name="Wang G."/>
        </authorList>
    </citation>
    <scope>NUCLEOTIDE SEQUENCE [LARGE SCALE GENOMIC DNA]</scope>
    <source>
        <strain evidence="9 10">YC6267</strain>
    </source>
</reference>
<dbReference type="Gene3D" id="6.10.140.1990">
    <property type="match status" value="1"/>
</dbReference>
<comment type="caution">
    <text evidence="9">The sequence shown here is derived from an EMBL/GenBank/DDBJ whole genome shotgun (WGS) entry which is preliminary data.</text>
</comment>
<dbReference type="EMBL" id="AVCI01000005">
    <property type="protein sequence ID" value="KFN43399.1"/>
    <property type="molecule type" value="Genomic_DNA"/>
</dbReference>
<dbReference type="InterPro" id="IPR030190">
    <property type="entry name" value="MacA_alpha-hairpin_sf"/>
</dbReference>
<evidence type="ECO:0000259" key="8">
    <source>
        <dbReference type="Pfam" id="PF25990"/>
    </source>
</evidence>
<dbReference type="Pfam" id="PF07813">
    <property type="entry name" value="LTXXQ"/>
    <property type="match status" value="1"/>
</dbReference>
<dbReference type="GO" id="GO:0030313">
    <property type="term" value="C:cell envelope"/>
    <property type="evidence" value="ECO:0007669"/>
    <property type="project" value="UniProtKB-SubCell"/>
</dbReference>
<dbReference type="SUPFAM" id="SSF111369">
    <property type="entry name" value="HlyD-like secretion proteins"/>
    <property type="match status" value="1"/>
</dbReference>
<dbReference type="InterPro" id="IPR006143">
    <property type="entry name" value="RND_pump_MFP"/>
</dbReference>
<evidence type="ECO:0000256" key="4">
    <source>
        <dbReference type="SAM" id="MobiDB-lite"/>
    </source>
</evidence>
<dbReference type="InterPro" id="IPR058625">
    <property type="entry name" value="MdtA-like_BSH"/>
</dbReference>
<feature type="compositionally biased region" description="Gly residues" evidence="4">
    <location>
        <begin position="402"/>
        <end position="415"/>
    </location>
</feature>
<feature type="region of interest" description="Disordered" evidence="4">
    <location>
        <begin position="387"/>
        <end position="422"/>
    </location>
</feature>
<feature type="domain" description="Multidrug resistance protein MdtA-like alpha-helical hairpin" evidence="6">
    <location>
        <begin position="116"/>
        <end position="191"/>
    </location>
</feature>
<dbReference type="PATRIC" id="fig|1121015.4.peg.1289"/>
<feature type="compositionally biased region" description="Low complexity" evidence="4">
    <location>
        <begin position="387"/>
        <end position="397"/>
    </location>
</feature>
<dbReference type="OrthoDB" id="9791520at2"/>
<dbReference type="GO" id="GO:1990195">
    <property type="term" value="C:macrolide transmembrane transporter complex"/>
    <property type="evidence" value="ECO:0007669"/>
    <property type="project" value="InterPro"/>
</dbReference>
<dbReference type="GO" id="GO:1990961">
    <property type="term" value="P:xenobiotic detoxification by transmembrane export across the plasma membrane"/>
    <property type="evidence" value="ECO:0007669"/>
    <property type="project" value="InterPro"/>
</dbReference>
<feature type="domain" description="YknX-like beta-barrel" evidence="8">
    <location>
        <begin position="234"/>
        <end position="307"/>
    </location>
</feature>
<keyword evidence="5" id="KW-0472">Membrane</keyword>
<keyword evidence="5" id="KW-0812">Transmembrane</keyword>
<dbReference type="eggNOG" id="COG0845">
    <property type="taxonomic scope" value="Bacteria"/>
</dbReference>
<dbReference type="GO" id="GO:0019898">
    <property type="term" value="C:extrinsic component of membrane"/>
    <property type="evidence" value="ECO:0007669"/>
    <property type="project" value="InterPro"/>
</dbReference>
<dbReference type="PANTHER" id="PTHR30469:SF33">
    <property type="entry name" value="SLR1207 PROTEIN"/>
    <property type="match status" value="1"/>
</dbReference>